<dbReference type="EMBL" id="LAXI01000043">
    <property type="protein sequence ID" value="KRS12450.1"/>
    <property type="molecule type" value="Genomic_DNA"/>
</dbReference>
<dbReference type="Proteomes" id="UP000051401">
    <property type="component" value="Unassembled WGS sequence"/>
</dbReference>
<accession>A0A0T5NU29</accession>
<organism evidence="5 6">
    <name type="scientific">Roseovarius indicus</name>
    <dbReference type="NCBI Taxonomy" id="540747"/>
    <lineage>
        <taxon>Bacteria</taxon>
        <taxon>Pseudomonadati</taxon>
        <taxon>Pseudomonadota</taxon>
        <taxon>Alphaproteobacteria</taxon>
        <taxon>Rhodobacterales</taxon>
        <taxon>Roseobacteraceae</taxon>
        <taxon>Roseovarius</taxon>
    </lineage>
</organism>
<dbReference type="PROSITE" id="PS00098">
    <property type="entry name" value="THIOLASE_1"/>
    <property type="match status" value="1"/>
</dbReference>
<keyword evidence="1 5" id="KW-0808">Transferase</keyword>
<protein>
    <submittedName>
        <fullName evidence="5">Acetyl-CoA acetyltransferase</fullName>
    </submittedName>
</protein>
<reference evidence="5 6" key="1">
    <citation type="submission" date="2015-04" db="EMBL/GenBank/DDBJ databases">
        <title>The draft genome sequence of Roseovarius indicus B108T.</title>
        <authorList>
            <person name="Li G."/>
            <person name="Lai Q."/>
            <person name="Shao Z."/>
            <person name="Yan P."/>
        </authorList>
    </citation>
    <scope>NUCLEOTIDE SEQUENCE [LARGE SCALE GENOMIC DNA]</scope>
    <source>
        <strain evidence="5 6">B108</strain>
    </source>
</reference>
<dbReference type="InterPro" id="IPR020616">
    <property type="entry name" value="Thiolase_N"/>
</dbReference>
<dbReference type="SUPFAM" id="SSF53901">
    <property type="entry name" value="Thiolase-like"/>
    <property type="match status" value="1"/>
</dbReference>
<dbReference type="GO" id="GO:0003988">
    <property type="term" value="F:acetyl-CoA C-acyltransferase activity"/>
    <property type="evidence" value="ECO:0007669"/>
    <property type="project" value="TreeGrafter"/>
</dbReference>
<keyword evidence="3" id="KW-0443">Lipid metabolism</keyword>
<dbReference type="Gene3D" id="3.40.47.10">
    <property type="match status" value="1"/>
</dbReference>
<dbReference type="GO" id="GO:0010124">
    <property type="term" value="P:phenylacetate catabolic process"/>
    <property type="evidence" value="ECO:0007669"/>
    <property type="project" value="TreeGrafter"/>
</dbReference>
<dbReference type="STRING" id="540747.SAMN04488031_10920"/>
<dbReference type="GO" id="GO:0006635">
    <property type="term" value="P:fatty acid beta-oxidation"/>
    <property type="evidence" value="ECO:0007669"/>
    <property type="project" value="TreeGrafter"/>
</dbReference>
<keyword evidence="2" id="KW-0276">Fatty acid metabolism</keyword>
<dbReference type="AlphaFoldDB" id="A0A0T5NU29"/>
<dbReference type="PANTHER" id="PTHR43853">
    <property type="entry name" value="3-KETOACYL-COA THIOLASE, PEROXISOMAL"/>
    <property type="match status" value="1"/>
</dbReference>
<feature type="non-terminal residue" evidence="5">
    <location>
        <position position="110"/>
    </location>
</feature>
<evidence type="ECO:0000256" key="2">
    <source>
        <dbReference type="ARBA" id="ARBA00022832"/>
    </source>
</evidence>
<evidence type="ECO:0000256" key="3">
    <source>
        <dbReference type="ARBA" id="ARBA00023098"/>
    </source>
</evidence>
<dbReference type="InterPro" id="IPR016039">
    <property type="entry name" value="Thiolase-like"/>
</dbReference>
<feature type="domain" description="Thiolase N-terminal" evidence="4">
    <location>
        <begin position="6"/>
        <end position="107"/>
    </location>
</feature>
<name>A0A0T5NU29_9RHOB</name>
<proteinExistence type="predicted"/>
<sequence length="110" mass="11139">MSRDAVIVSTARTPIGKAFRGAFNATHPQVMGSHVVKHAVERAGIEPGEIEDVVFGCGVAEGPAGFNIARASAIRAGVPVTAGGMVVSRHCASGLQAIAVAARMVAMEGT</sequence>
<evidence type="ECO:0000256" key="1">
    <source>
        <dbReference type="ARBA" id="ARBA00022679"/>
    </source>
</evidence>
<evidence type="ECO:0000313" key="5">
    <source>
        <dbReference type="EMBL" id="KRS12450.1"/>
    </source>
</evidence>
<dbReference type="InterPro" id="IPR050215">
    <property type="entry name" value="Thiolase-like_sf_Thiolase"/>
</dbReference>
<gene>
    <name evidence="5" type="ORF">XM52_28165</name>
</gene>
<dbReference type="Pfam" id="PF00108">
    <property type="entry name" value="Thiolase_N"/>
    <property type="match status" value="1"/>
</dbReference>
<dbReference type="PANTHER" id="PTHR43853:SF8">
    <property type="entry name" value="3-KETOACYL-COA THIOLASE, PEROXISOMAL"/>
    <property type="match status" value="1"/>
</dbReference>
<keyword evidence="6" id="KW-1185">Reference proteome</keyword>
<dbReference type="InterPro" id="IPR020615">
    <property type="entry name" value="Thiolase_acyl_enz_int_AS"/>
</dbReference>
<evidence type="ECO:0000259" key="4">
    <source>
        <dbReference type="Pfam" id="PF00108"/>
    </source>
</evidence>
<comment type="caution">
    <text evidence="5">The sequence shown here is derived from an EMBL/GenBank/DDBJ whole genome shotgun (WGS) entry which is preliminary data.</text>
</comment>
<evidence type="ECO:0000313" key="6">
    <source>
        <dbReference type="Proteomes" id="UP000051401"/>
    </source>
</evidence>